<dbReference type="Pfam" id="PF02585">
    <property type="entry name" value="PIG-L"/>
    <property type="match status" value="1"/>
</dbReference>
<keyword evidence="3" id="KW-1185">Reference proteome</keyword>
<gene>
    <name evidence="2" type="ORF">ACFFJD_08865</name>
</gene>
<dbReference type="Proteomes" id="UP001589783">
    <property type="component" value="Unassembled WGS sequence"/>
</dbReference>
<dbReference type="InterPro" id="IPR024078">
    <property type="entry name" value="LmbE-like_dom_sf"/>
</dbReference>
<keyword evidence="2" id="KW-0378">Hydrolase</keyword>
<sequence length="227" mass="24505">MTIADFPADWSNALVLVAHPDDPEYGMAAAVAKWTAEGKKVTYALATSGEVGIEGMAAAEAGPLREDEQRRSAAVVGVDDVEFWDFPDSEVFNTPELRAKITEVIARVNPDMILTLYGGAAFAPDRPNQRDHIEFAAAVVQAFDDLADPPAWLFSNGPEITHAVDVDGYTEKAVASLAEHKVYLEVLDPETPVIDQARAQVEWSTAPKEGFPAEHTSGFILLRPTAG</sequence>
<dbReference type="EMBL" id="JBHLWV010000019">
    <property type="protein sequence ID" value="MFC0314961.1"/>
    <property type="molecule type" value="Genomic_DNA"/>
</dbReference>
<dbReference type="RefSeq" id="WP_382363223.1">
    <property type="nucleotide sequence ID" value="NZ_JBHLWV010000019.1"/>
</dbReference>
<name>A0ABV6H7V0_9ACTN</name>
<protein>
    <submittedName>
        <fullName evidence="2">PIG-L deacetylase family protein</fullName>
        <ecNumber evidence="2">3.5.1.-</ecNumber>
    </submittedName>
</protein>
<dbReference type="EC" id="3.5.1.-" evidence="2"/>
<dbReference type="GO" id="GO:0016787">
    <property type="term" value="F:hydrolase activity"/>
    <property type="evidence" value="ECO:0007669"/>
    <property type="project" value="UniProtKB-KW"/>
</dbReference>
<dbReference type="Gene3D" id="3.40.50.10320">
    <property type="entry name" value="LmbE-like"/>
    <property type="match status" value="1"/>
</dbReference>
<comment type="caution">
    <text evidence="2">The sequence shown here is derived from an EMBL/GenBank/DDBJ whole genome shotgun (WGS) entry which is preliminary data.</text>
</comment>
<dbReference type="InterPro" id="IPR003737">
    <property type="entry name" value="GlcNAc_PI_deacetylase-related"/>
</dbReference>
<dbReference type="PANTHER" id="PTHR12993">
    <property type="entry name" value="N-ACETYLGLUCOSAMINYL-PHOSPHATIDYLINOSITOL DE-N-ACETYLASE-RELATED"/>
    <property type="match status" value="1"/>
</dbReference>
<organism evidence="2 3">
    <name type="scientific">Gordonia phosphorivorans</name>
    <dbReference type="NCBI Taxonomy" id="1056982"/>
    <lineage>
        <taxon>Bacteria</taxon>
        <taxon>Bacillati</taxon>
        <taxon>Actinomycetota</taxon>
        <taxon>Actinomycetes</taxon>
        <taxon>Mycobacteriales</taxon>
        <taxon>Gordoniaceae</taxon>
        <taxon>Gordonia</taxon>
    </lineage>
</organism>
<dbReference type="SUPFAM" id="SSF102588">
    <property type="entry name" value="LmbE-like"/>
    <property type="match status" value="1"/>
</dbReference>
<evidence type="ECO:0000256" key="1">
    <source>
        <dbReference type="ARBA" id="ARBA00022833"/>
    </source>
</evidence>
<evidence type="ECO:0000313" key="3">
    <source>
        <dbReference type="Proteomes" id="UP001589783"/>
    </source>
</evidence>
<keyword evidence="1" id="KW-0862">Zinc</keyword>
<evidence type="ECO:0000313" key="2">
    <source>
        <dbReference type="EMBL" id="MFC0314961.1"/>
    </source>
</evidence>
<dbReference type="PANTHER" id="PTHR12993:SF28">
    <property type="entry name" value="LMBE FAMILY PROTEIN"/>
    <property type="match status" value="1"/>
</dbReference>
<accession>A0ABV6H7V0</accession>
<proteinExistence type="predicted"/>
<reference evidence="2 3" key="1">
    <citation type="submission" date="2024-09" db="EMBL/GenBank/DDBJ databases">
        <authorList>
            <person name="Sun Q."/>
            <person name="Mori K."/>
        </authorList>
    </citation>
    <scope>NUCLEOTIDE SEQUENCE [LARGE SCALE GENOMIC DNA]</scope>
    <source>
        <strain evidence="2 3">CCM 7957</strain>
    </source>
</reference>